<keyword evidence="2" id="KW-1185">Reference proteome</keyword>
<dbReference type="PANTHER" id="PTHR47331">
    <property type="entry name" value="PHD-TYPE DOMAIN-CONTAINING PROTEIN"/>
    <property type="match status" value="1"/>
</dbReference>
<gene>
    <name evidence="1" type="ORF">Tcan_00452</name>
</gene>
<dbReference type="OrthoDB" id="429521at2759"/>
<dbReference type="OMA" id="RCKIARI"/>
<dbReference type="Pfam" id="PF05380">
    <property type="entry name" value="Peptidase_A17"/>
    <property type="match status" value="1"/>
</dbReference>
<reference evidence="1 2" key="1">
    <citation type="submission" date="2014-11" db="EMBL/GenBank/DDBJ databases">
        <title>Genetic blueprint of the zoonotic pathogen Toxocara canis.</title>
        <authorList>
            <person name="Zhu X.-Q."/>
            <person name="Korhonen P.K."/>
            <person name="Cai H."/>
            <person name="Young N.D."/>
            <person name="Nejsum P."/>
            <person name="von Samson-Himmelstjerna G."/>
            <person name="Boag P.R."/>
            <person name="Tan P."/>
            <person name="Li Q."/>
            <person name="Min J."/>
            <person name="Yang Y."/>
            <person name="Wang X."/>
            <person name="Fang X."/>
            <person name="Hall R.S."/>
            <person name="Hofmann A."/>
            <person name="Sternberg P.W."/>
            <person name="Jex A.R."/>
            <person name="Gasser R.B."/>
        </authorList>
    </citation>
    <scope>NUCLEOTIDE SEQUENCE [LARGE SCALE GENOMIC DNA]</scope>
    <source>
        <strain evidence="1">PN_DK_2014</strain>
    </source>
</reference>
<name>A0A0B2VB90_TOXCA</name>
<sequence length="215" mass="24725">AKSVFREAHMNLREFRSNSSDVLSALNEESEQAQHEATLLGIAWDPQNDKMIFNTKRYDKPPATKRQFLAYTAEFYDPLGLLTPATLPLKLFLQQLWRKEYDWDQPFDNTDRQNAGTLLERFQGQSLKLNRQVTAELDKEHAEIHVFVDASKDAYAAVAYLRSYKGNRYESSLLMSKSRVAPIRGITIPRLELMAALIGSRLLHFVQQQLKHTGP</sequence>
<organism evidence="1 2">
    <name type="scientific">Toxocara canis</name>
    <name type="common">Canine roundworm</name>
    <dbReference type="NCBI Taxonomy" id="6265"/>
    <lineage>
        <taxon>Eukaryota</taxon>
        <taxon>Metazoa</taxon>
        <taxon>Ecdysozoa</taxon>
        <taxon>Nematoda</taxon>
        <taxon>Chromadorea</taxon>
        <taxon>Rhabditida</taxon>
        <taxon>Spirurina</taxon>
        <taxon>Ascaridomorpha</taxon>
        <taxon>Ascaridoidea</taxon>
        <taxon>Toxocaridae</taxon>
        <taxon>Toxocara</taxon>
    </lineage>
</organism>
<dbReference type="Proteomes" id="UP000031036">
    <property type="component" value="Unassembled WGS sequence"/>
</dbReference>
<protein>
    <recommendedName>
        <fullName evidence="3">RT_RNaseH_2 domain-containing protein</fullName>
    </recommendedName>
</protein>
<comment type="caution">
    <text evidence="1">The sequence shown here is derived from an EMBL/GenBank/DDBJ whole genome shotgun (WGS) entry which is preliminary data.</text>
</comment>
<evidence type="ECO:0000313" key="1">
    <source>
        <dbReference type="EMBL" id="KHN78763.1"/>
    </source>
</evidence>
<proteinExistence type="predicted"/>
<dbReference type="AlphaFoldDB" id="A0A0B2VB90"/>
<dbReference type="EMBL" id="JPKZ01002037">
    <property type="protein sequence ID" value="KHN78763.1"/>
    <property type="molecule type" value="Genomic_DNA"/>
</dbReference>
<accession>A0A0B2VB90</accession>
<feature type="non-terminal residue" evidence="1">
    <location>
        <position position="215"/>
    </location>
</feature>
<dbReference type="InterPro" id="IPR008042">
    <property type="entry name" value="Retrotrans_Pao"/>
</dbReference>
<dbReference type="PANTHER" id="PTHR47331:SF4">
    <property type="entry name" value="PEPTIDASE S1 DOMAIN-CONTAINING PROTEIN"/>
    <property type="match status" value="1"/>
</dbReference>
<evidence type="ECO:0008006" key="3">
    <source>
        <dbReference type="Google" id="ProtNLM"/>
    </source>
</evidence>
<feature type="non-terminal residue" evidence="1">
    <location>
        <position position="1"/>
    </location>
</feature>
<dbReference type="STRING" id="6265.A0A0B2VB90"/>
<evidence type="ECO:0000313" key="2">
    <source>
        <dbReference type="Proteomes" id="UP000031036"/>
    </source>
</evidence>